<evidence type="ECO:0000313" key="4">
    <source>
        <dbReference type="Proteomes" id="UP000183339"/>
    </source>
</evidence>
<dbReference type="Pfam" id="PF01713">
    <property type="entry name" value="Smr"/>
    <property type="match status" value="1"/>
</dbReference>
<dbReference type="InterPro" id="IPR002625">
    <property type="entry name" value="Smr_dom"/>
</dbReference>
<dbReference type="PROSITE" id="PS50828">
    <property type="entry name" value="SMR"/>
    <property type="match status" value="1"/>
</dbReference>
<sequence length="226" mass="24690">MARGELAEGSCSGTEMRRRERKPGLHTTTRTETAAESDKREGTAASIGDNDAALFRDAMRDVAPLAPTDKVILSASHPPPIPLQIQPARPVAHDALSDDVRPMEPGDEWVFLRPGVSRQTLRRLRRGYWKIEAQLDLHGLTREEARLALVAFMDASGESGKRCVRVIHGKGFGSQNREPVLKTRIGGWLSQREDVLAFCQARPAEGGSGAVLVLLRILSDSQPATP</sequence>
<dbReference type="GO" id="GO:0004519">
    <property type="term" value="F:endonuclease activity"/>
    <property type="evidence" value="ECO:0007669"/>
    <property type="project" value="UniProtKB-KW"/>
</dbReference>
<keyword evidence="3" id="KW-0378">Hydrolase</keyword>
<keyword evidence="3" id="KW-0540">Nuclease</keyword>
<feature type="region of interest" description="Disordered" evidence="1">
    <location>
        <begin position="1"/>
        <end position="45"/>
    </location>
</feature>
<dbReference type="SUPFAM" id="SSF160443">
    <property type="entry name" value="SMR domain-like"/>
    <property type="match status" value="1"/>
</dbReference>
<dbReference type="PANTHER" id="PTHR35562:SF2">
    <property type="entry name" value="DNA ENDONUCLEASE SMRA-RELATED"/>
    <property type="match status" value="1"/>
</dbReference>
<feature type="domain" description="Smr" evidence="2">
    <location>
        <begin position="135"/>
        <end position="216"/>
    </location>
</feature>
<evidence type="ECO:0000313" key="3">
    <source>
        <dbReference type="EMBL" id="SET71889.1"/>
    </source>
</evidence>
<name>A0A1I0GP13_9PROT</name>
<keyword evidence="3" id="KW-0255">Endonuclease</keyword>
<dbReference type="InterPro" id="IPR036063">
    <property type="entry name" value="Smr_dom_sf"/>
</dbReference>
<organism evidence="3 4">
    <name type="scientific">Nitrosospira multiformis</name>
    <dbReference type="NCBI Taxonomy" id="1231"/>
    <lineage>
        <taxon>Bacteria</taxon>
        <taxon>Pseudomonadati</taxon>
        <taxon>Pseudomonadota</taxon>
        <taxon>Betaproteobacteria</taxon>
        <taxon>Nitrosomonadales</taxon>
        <taxon>Nitrosomonadaceae</taxon>
        <taxon>Nitrosospira</taxon>
    </lineage>
</organism>
<protein>
    <submittedName>
        <fullName evidence="3">DNA-nicking endonuclease, Smr domain</fullName>
    </submittedName>
</protein>
<dbReference type="PANTHER" id="PTHR35562">
    <property type="entry name" value="DNA ENDONUCLEASE SMRA-RELATED"/>
    <property type="match status" value="1"/>
</dbReference>
<dbReference type="Gene3D" id="3.30.1370.110">
    <property type="match status" value="1"/>
</dbReference>
<proteinExistence type="predicted"/>
<dbReference type="AlphaFoldDB" id="A0A1I0GP13"/>
<gene>
    <name evidence="3" type="ORF">SAMN05216412_11434</name>
</gene>
<accession>A0A1I0GP13</accession>
<evidence type="ECO:0000259" key="2">
    <source>
        <dbReference type="PROSITE" id="PS50828"/>
    </source>
</evidence>
<evidence type="ECO:0000256" key="1">
    <source>
        <dbReference type="SAM" id="MobiDB-lite"/>
    </source>
</evidence>
<dbReference type="Proteomes" id="UP000183339">
    <property type="component" value="Unassembled WGS sequence"/>
</dbReference>
<dbReference type="EMBL" id="FOHI01000014">
    <property type="protein sequence ID" value="SET71889.1"/>
    <property type="molecule type" value="Genomic_DNA"/>
</dbReference>
<dbReference type="SMART" id="SM00463">
    <property type="entry name" value="SMR"/>
    <property type="match status" value="1"/>
</dbReference>
<reference evidence="3 4" key="1">
    <citation type="submission" date="2016-10" db="EMBL/GenBank/DDBJ databases">
        <authorList>
            <person name="de Groot N.N."/>
        </authorList>
    </citation>
    <scope>NUCLEOTIDE SEQUENCE [LARGE SCALE GENOMIC DNA]</scope>
    <source>
        <strain evidence="3 4">Nl7</strain>
    </source>
</reference>